<proteinExistence type="predicted"/>
<evidence type="ECO:0000256" key="1">
    <source>
        <dbReference type="ARBA" id="ARBA00022676"/>
    </source>
</evidence>
<accession>A0ABS7RRL3</accession>
<evidence type="ECO:0000259" key="3">
    <source>
        <dbReference type="Pfam" id="PF00534"/>
    </source>
</evidence>
<protein>
    <submittedName>
        <fullName evidence="5">Glycosyltransferase family 4 protein</fullName>
    </submittedName>
</protein>
<organism evidence="5 6">
    <name type="scientific">Nocardioides jiangsuensis</name>
    <dbReference type="NCBI Taxonomy" id="2866161"/>
    <lineage>
        <taxon>Bacteria</taxon>
        <taxon>Bacillati</taxon>
        <taxon>Actinomycetota</taxon>
        <taxon>Actinomycetes</taxon>
        <taxon>Propionibacteriales</taxon>
        <taxon>Nocardioidaceae</taxon>
        <taxon>Nocardioides</taxon>
    </lineage>
</organism>
<name>A0ABS7RRL3_9ACTN</name>
<dbReference type="Pfam" id="PF00534">
    <property type="entry name" value="Glycos_transf_1"/>
    <property type="match status" value="1"/>
</dbReference>
<comment type="caution">
    <text evidence="5">The sequence shown here is derived from an EMBL/GenBank/DDBJ whole genome shotgun (WGS) entry which is preliminary data.</text>
</comment>
<feature type="domain" description="Glycosyl transferase family 1" evidence="3">
    <location>
        <begin position="220"/>
        <end position="381"/>
    </location>
</feature>
<gene>
    <name evidence="5" type="ORF">K1X13_17950</name>
</gene>
<evidence type="ECO:0000313" key="6">
    <source>
        <dbReference type="Proteomes" id="UP000754710"/>
    </source>
</evidence>
<dbReference type="InterPro" id="IPR001296">
    <property type="entry name" value="Glyco_trans_1"/>
</dbReference>
<keyword evidence="1" id="KW-0328">Glycosyltransferase</keyword>
<dbReference type="Gene3D" id="3.40.50.2000">
    <property type="entry name" value="Glycogen Phosphorylase B"/>
    <property type="match status" value="2"/>
</dbReference>
<dbReference type="Pfam" id="PF13439">
    <property type="entry name" value="Glyco_transf_4"/>
    <property type="match status" value="1"/>
</dbReference>
<dbReference type="InterPro" id="IPR028098">
    <property type="entry name" value="Glyco_trans_4-like_N"/>
</dbReference>
<dbReference type="PANTHER" id="PTHR45947:SF14">
    <property type="entry name" value="SLL1723 PROTEIN"/>
    <property type="match status" value="1"/>
</dbReference>
<evidence type="ECO:0000256" key="2">
    <source>
        <dbReference type="ARBA" id="ARBA00022679"/>
    </source>
</evidence>
<reference evidence="5 6" key="1">
    <citation type="submission" date="2021-08" db="EMBL/GenBank/DDBJ databases">
        <title>Nocardioides bacterium WL0053 sp. nov., isolated from the sediment.</title>
        <authorList>
            <person name="Wang L."/>
            <person name="Zhang D."/>
            <person name="Zhang A."/>
        </authorList>
    </citation>
    <scope>NUCLEOTIDE SEQUENCE [LARGE SCALE GENOMIC DNA]</scope>
    <source>
        <strain evidence="5 6">WL0053</strain>
    </source>
</reference>
<dbReference type="InterPro" id="IPR050194">
    <property type="entry name" value="Glycosyltransferase_grp1"/>
</dbReference>
<dbReference type="RefSeq" id="WP_221026505.1">
    <property type="nucleotide sequence ID" value="NZ_JAIEZQ010000003.1"/>
</dbReference>
<dbReference type="EMBL" id="JAIEZQ010000003">
    <property type="protein sequence ID" value="MBY9076718.1"/>
    <property type="molecule type" value="Genomic_DNA"/>
</dbReference>
<dbReference type="CDD" id="cd03801">
    <property type="entry name" value="GT4_PimA-like"/>
    <property type="match status" value="1"/>
</dbReference>
<keyword evidence="2" id="KW-0808">Transferase</keyword>
<feature type="domain" description="Glycosyltransferase subfamily 4-like N-terminal" evidence="4">
    <location>
        <begin position="25"/>
        <end position="209"/>
    </location>
</feature>
<dbReference type="SUPFAM" id="SSF53756">
    <property type="entry name" value="UDP-Glycosyltransferase/glycogen phosphorylase"/>
    <property type="match status" value="1"/>
</dbReference>
<dbReference type="Proteomes" id="UP000754710">
    <property type="component" value="Unassembled WGS sequence"/>
</dbReference>
<dbReference type="PANTHER" id="PTHR45947">
    <property type="entry name" value="SULFOQUINOVOSYL TRANSFERASE SQD2"/>
    <property type="match status" value="1"/>
</dbReference>
<evidence type="ECO:0000313" key="5">
    <source>
        <dbReference type="EMBL" id="MBY9076718.1"/>
    </source>
</evidence>
<sequence length="412" mass="43676">MLAASDPSGPRVGYVLKMYPRFSETFILTEILAMEALGADVEIFSLRTPVDGHFHEALAQVRAPVTYLQRQLKPTDLWDTLRLGDAQLPGSLESALPHLLAVDPEDAAQAVELASLVVAHGVDHLHAHFASVAATVARLAARMAGVTYSFTAHAKDVFHDEVNPAELGQKLADAAAAVTISDYNLAFLRSTYGARADRVVRIYNGLDLEALLPSAPLRRPPRVVGVGRLVEKKGFDRLLDALALMVRDGRTVRLDVVGAGPEEEALRARTAALGLTGVVTFHGPLPQGRTLALIKGAAALAAPCVVGADGNRDGLPTVVLEGLALGTPVVATPVTGIPEAVVDGRTGLLVPEGDVAALAAALGALINQPGLRCRLAEAGRRHVEANFDTRKNTALLWQLIREAARERRVVTV</sequence>
<evidence type="ECO:0000259" key="4">
    <source>
        <dbReference type="Pfam" id="PF13439"/>
    </source>
</evidence>
<keyword evidence="6" id="KW-1185">Reference proteome</keyword>